<evidence type="ECO:0000259" key="1">
    <source>
        <dbReference type="Pfam" id="PF13358"/>
    </source>
</evidence>
<comment type="caution">
    <text evidence="2">The sequence shown here is derived from an EMBL/GenBank/DDBJ whole genome shotgun (WGS) entry which is preliminary data.</text>
</comment>
<gene>
    <name evidence="2" type="ORF">EZS27_025280</name>
</gene>
<dbReference type="AlphaFoldDB" id="A0A5J4QYM7"/>
<name>A0A5J4QYM7_9ZZZZ</name>
<accession>A0A5J4QYM7</accession>
<dbReference type="InterPro" id="IPR038717">
    <property type="entry name" value="Tc1-like_DDE_dom"/>
</dbReference>
<organism evidence="2">
    <name type="scientific">termite gut metagenome</name>
    <dbReference type="NCBI Taxonomy" id="433724"/>
    <lineage>
        <taxon>unclassified sequences</taxon>
        <taxon>metagenomes</taxon>
        <taxon>organismal metagenomes</taxon>
    </lineage>
</organism>
<evidence type="ECO:0000313" key="2">
    <source>
        <dbReference type="EMBL" id="KAA6325523.1"/>
    </source>
</evidence>
<sequence>VKITERKTKKDWAAFIEEIAENYKDAKKITLVMDNYDTHKPGIGDFEVVGQNEGIVNQISIYINKEELSML</sequence>
<feature type="non-terminal residue" evidence="2">
    <location>
        <position position="1"/>
    </location>
</feature>
<dbReference type="Pfam" id="PF13358">
    <property type="entry name" value="DDE_3"/>
    <property type="match status" value="1"/>
</dbReference>
<proteinExistence type="predicted"/>
<dbReference type="EMBL" id="SNRY01002345">
    <property type="protein sequence ID" value="KAA6325523.1"/>
    <property type="molecule type" value="Genomic_DNA"/>
</dbReference>
<protein>
    <recommendedName>
        <fullName evidence="1">Tc1-like transposase DDE domain-containing protein</fullName>
    </recommendedName>
</protein>
<reference evidence="2" key="1">
    <citation type="submission" date="2019-03" db="EMBL/GenBank/DDBJ databases">
        <title>Single cell metagenomics reveals metabolic interactions within the superorganism composed of flagellate Streblomastix strix and complex community of Bacteroidetes bacteria on its surface.</title>
        <authorList>
            <person name="Treitli S.C."/>
            <person name="Kolisko M."/>
            <person name="Husnik F."/>
            <person name="Keeling P."/>
            <person name="Hampl V."/>
        </authorList>
    </citation>
    <scope>NUCLEOTIDE SEQUENCE</scope>
    <source>
        <strain evidence="2">STM</strain>
    </source>
</reference>
<feature type="domain" description="Tc1-like transposase DDE" evidence="1">
    <location>
        <begin position="2"/>
        <end position="41"/>
    </location>
</feature>